<sequence>MSIIYVCDSCGAQSDDDVKVYEFSEEAKNYTGINEYEHLCAECLKDINEDKNLCVVKGIIKVKDKKYDKRTKATKPSE</sequence>
<protein>
    <submittedName>
        <fullName evidence="1">Uncharacterized protein</fullName>
    </submittedName>
</protein>
<dbReference type="RefSeq" id="WP_107831752.1">
    <property type="nucleotide sequence ID" value="NZ_PIRS01000015.1"/>
</dbReference>
<accession>A0A9E1FBB7</accession>
<name>A0A9E1FBB7_9BACT</name>
<dbReference type="AlphaFoldDB" id="A0A9E1FBB7"/>
<gene>
    <name evidence="1" type="ORF">KIC69_06985</name>
</gene>
<evidence type="ECO:0000313" key="2">
    <source>
        <dbReference type="Proteomes" id="UP000824019"/>
    </source>
</evidence>
<comment type="caution">
    <text evidence="1">The sequence shown here is derived from an EMBL/GenBank/DDBJ whole genome shotgun (WGS) entry which is preliminary data.</text>
</comment>
<evidence type="ECO:0000313" key="1">
    <source>
        <dbReference type="EMBL" id="MBS5830556.1"/>
    </source>
</evidence>
<organism evidence="1 2">
    <name type="scientific">Campylobacter concisus</name>
    <dbReference type="NCBI Taxonomy" id="199"/>
    <lineage>
        <taxon>Bacteria</taxon>
        <taxon>Pseudomonadati</taxon>
        <taxon>Campylobacterota</taxon>
        <taxon>Epsilonproteobacteria</taxon>
        <taxon>Campylobacterales</taxon>
        <taxon>Campylobacteraceae</taxon>
        <taxon>Campylobacter</taxon>
    </lineage>
</organism>
<reference evidence="1" key="1">
    <citation type="submission" date="2021-02" db="EMBL/GenBank/DDBJ databases">
        <title>Infant gut strain persistence is associated with maternal origin, phylogeny, and functional potential including surface adhesion and iron acquisition.</title>
        <authorList>
            <person name="Lou Y.C."/>
        </authorList>
    </citation>
    <scope>NUCLEOTIDE SEQUENCE</scope>
    <source>
        <strain evidence="1">L3_101_000G1_dasL3_101_000G1_concoct_7_sub</strain>
    </source>
</reference>
<dbReference type="Proteomes" id="UP000824019">
    <property type="component" value="Unassembled WGS sequence"/>
</dbReference>
<proteinExistence type="predicted"/>
<dbReference type="EMBL" id="JAHAKR010000335">
    <property type="protein sequence ID" value="MBS5830556.1"/>
    <property type="molecule type" value="Genomic_DNA"/>
</dbReference>